<sequence length="68" mass="7650">MCRLPDVSKELGIIKGMGNYDNDGNLPEDCILPASPTIESAPPKWKNTRWGPNPPTKQTQVRNRKRCD</sequence>
<protein>
    <submittedName>
        <fullName evidence="2">Uncharacterized protein</fullName>
    </submittedName>
</protein>
<dbReference type="AlphaFoldDB" id="A0AAV5A6I4"/>
<evidence type="ECO:0000313" key="3">
    <source>
        <dbReference type="Proteomes" id="UP001050691"/>
    </source>
</evidence>
<dbReference type="Proteomes" id="UP001050691">
    <property type="component" value="Unassembled WGS sequence"/>
</dbReference>
<evidence type="ECO:0000256" key="1">
    <source>
        <dbReference type="SAM" id="MobiDB-lite"/>
    </source>
</evidence>
<evidence type="ECO:0000313" key="2">
    <source>
        <dbReference type="EMBL" id="GJJ10217.1"/>
    </source>
</evidence>
<accession>A0AAV5A6I4</accession>
<feature type="region of interest" description="Disordered" evidence="1">
    <location>
        <begin position="16"/>
        <end position="68"/>
    </location>
</feature>
<gene>
    <name evidence="2" type="ORF">Clacol_004443</name>
</gene>
<proteinExistence type="predicted"/>
<comment type="caution">
    <text evidence="2">The sequence shown here is derived from an EMBL/GenBank/DDBJ whole genome shotgun (WGS) entry which is preliminary data.</text>
</comment>
<name>A0AAV5A6I4_9AGAM</name>
<organism evidence="2 3">
    <name type="scientific">Clathrus columnatus</name>
    <dbReference type="NCBI Taxonomy" id="1419009"/>
    <lineage>
        <taxon>Eukaryota</taxon>
        <taxon>Fungi</taxon>
        <taxon>Dikarya</taxon>
        <taxon>Basidiomycota</taxon>
        <taxon>Agaricomycotina</taxon>
        <taxon>Agaricomycetes</taxon>
        <taxon>Phallomycetidae</taxon>
        <taxon>Phallales</taxon>
        <taxon>Clathraceae</taxon>
        <taxon>Clathrus</taxon>
    </lineage>
</organism>
<dbReference type="EMBL" id="BPWL01000005">
    <property type="protein sequence ID" value="GJJ10217.1"/>
    <property type="molecule type" value="Genomic_DNA"/>
</dbReference>
<reference evidence="2" key="1">
    <citation type="submission" date="2021-10" db="EMBL/GenBank/DDBJ databases">
        <title>De novo Genome Assembly of Clathrus columnatus (Basidiomycota, Fungi) Using Illumina and Nanopore Sequence Data.</title>
        <authorList>
            <person name="Ogiso-Tanaka E."/>
            <person name="Itagaki H."/>
            <person name="Hosoya T."/>
            <person name="Hosaka K."/>
        </authorList>
    </citation>
    <scope>NUCLEOTIDE SEQUENCE</scope>
    <source>
        <strain evidence="2">MO-923</strain>
    </source>
</reference>
<keyword evidence="3" id="KW-1185">Reference proteome</keyword>